<feature type="region of interest" description="Disordered" evidence="1">
    <location>
        <begin position="1"/>
        <end position="57"/>
    </location>
</feature>
<evidence type="ECO:0000313" key="2">
    <source>
        <dbReference type="EMBL" id="KDR09146.1"/>
    </source>
</evidence>
<sequence length="102" mass="10862">MRGRRSRGTETAAAPSQPTTGVAKTSGSAPTHGDISTGRKQRSDGGGGDIFRGKHGRKIESAHGIILKRVMILAVDCIRKDRRGSRLMRKPVGFTPPPTSRG</sequence>
<dbReference type="Proteomes" id="UP000027135">
    <property type="component" value="Unassembled WGS sequence"/>
</dbReference>
<feature type="region of interest" description="Disordered" evidence="1">
    <location>
        <begin position="81"/>
        <end position="102"/>
    </location>
</feature>
<name>A0A067QWV5_ZOONE</name>
<proteinExistence type="predicted"/>
<protein>
    <submittedName>
        <fullName evidence="2">Uncharacterized protein</fullName>
    </submittedName>
</protein>
<dbReference type="AlphaFoldDB" id="A0A067QWV5"/>
<feature type="compositionally biased region" description="Polar residues" evidence="1">
    <location>
        <begin position="14"/>
        <end position="29"/>
    </location>
</feature>
<evidence type="ECO:0000256" key="1">
    <source>
        <dbReference type="SAM" id="MobiDB-lite"/>
    </source>
</evidence>
<organism evidence="2 3">
    <name type="scientific">Zootermopsis nevadensis</name>
    <name type="common">Dampwood termite</name>
    <dbReference type="NCBI Taxonomy" id="136037"/>
    <lineage>
        <taxon>Eukaryota</taxon>
        <taxon>Metazoa</taxon>
        <taxon>Ecdysozoa</taxon>
        <taxon>Arthropoda</taxon>
        <taxon>Hexapoda</taxon>
        <taxon>Insecta</taxon>
        <taxon>Pterygota</taxon>
        <taxon>Neoptera</taxon>
        <taxon>Polyneoptera</taxon>
        <taxon>Dictyoptera</taxon>
        <taxon>Blattodea</taxon>
        <taxon>Blattoidea</taxon>
        <taxon>Termitoidae</taxon>
        <taxon>Termopsidae</taxon>
        <taxon>Zootermopsis</taxon>
    </lineage>
</organism>
<keyword evidence="3" id="KW-1185">Reference proteome</keyword>
<gene>
    <name evidence="2" type="ORF">L798_01261</name>
</gene>
<reference evidence="2 3" key="1">
    <citation type="journal article" date="2014" name="Nat. Commun.">
        <title>Molecular traces of alternative social organization in a termite genome.</title>
        <authorList>
            <person name="Terrapon N."/>
            <person name="Li C."/>
            <person name="Robertson H.M."/>
            <person name="Ji L."/>
            <person name="Meng X."/>
            <person name="Booth W."/>
            <person name="Chen Z."/>
            <person name="Childers C.P."/>
            <person name="Glastad K.M."/>
            <person name="Gokhale K."/>
            <person name="Gowin J."/>
            <person name="Gronenberg W."/>
            <person name="Hermansen R.A."/>
            <person name="Hu H."/>
            <person name="Hunt B.G."/>
            <person name="Huylmans A.K."/>
            <person name="Khalil S.M."/>
            <person name="Mitchell R.D."/>
            <person name="Munoz-Torres M.C."/>
            <person name="Mustard J.A."/>
            <person name="Pan H."/>
            <person name="Reese J.T."/>
            <person name="Scharf M.E."/>
            <person name="Sun F."/>
            <person name="Vogel H."/>
            <person name="Xiao J."/>
            <person name="Yang W."/>
            <person name="Yang Z."/>
            <person name="Yang Z."/>
            <person name="Zhou J."/>
            <person name="Zhu J."/>
            <person name="Brent C.S."/>
            <person name="Elsik C.G."/>
            <person name="Goodisman M.A."/>
            <person name="Liberles D.A."/>
            <person name="Roe R.M."/>
            <person name="Vargo E.L."/>
            <person name="Vilcinskas A."/>
            <person name="Wang J."/>
            <person name="Bornberg-Bauer E."/>
            <person name="Korb J."/>
            <person name="Zhang G."/>
            <person name="Liebig J."/>
        </authorList>
    </citation>
    <scope>NUCLEOTIDE SEQUENCE [LARGE SCALE GENOMIC DNA]</scope>
    <source>
        <tissue evidence="2">Whole organism</tissue>
    </source>
</reference>
<accession>A0A067QWV5</accession>
<evidence type="ECO:0000313" key="3">
    <source>
        <dbReference type="Proteomes" id="UP000027135"/>
    </source>
</evidence>
<dbReference type="EMBL" id="KK853270">
    <property type="protein sequence ID" value="KDR09146.1"/>
    <property type="molecule type" value="Genomic_DNA"/>
</dbReference>
<dbReference type="InParanoid" id="A0A067QWV5"/>